<dbReference type="PIRSF" id="PIRSF036979">
    <property type="entry name" value="Arginase"/>
    <property type="match status" value="1"/>
</dbReference>
<dbReference type="Pfam" id="PF00491">
    <property type="entry name" value="Arginase"/>
    <property type="match status" value="1"/>
</dbReference>
<sequence length="347" mass="36004">MEGVNTLSSIESSPWQGRVDGEGTAHARWHQRVSLVSEDRPPVGPHVALAGFASHEGVRRNHGRVGAAEAPRALRSALAGMALHGPLGTGEAALVDWGDVATVGEALEEAQAEMGHLTARALGAEGNRLTLVLGGGHETAWASYLGLREHLGACGSAKESTPRPGGPGSDACQLPSWGVLNLDAHFDLRSAPTPTSGTPFLQMAEAEAAEGRALNYAVLGIAEPGNTRTLFETADELGVQYRTDLECLEMGAAGVTRFVEEFAASVDVLYLTIDLDVLPAHTAPGVSAPAALGVDLPIIVAAVRAAAASEKLALMDVVELNPRFDVDGRTAKSASRLVSEATHLVAS</sequence>
<evidence type="ECO:0000313" key="10">
    <source>
        <dbReference type="EMBL" id="QEU11054.1"/>
    </source>
</evidence>
<dbReference type="PROSITE" id="PS51409">
    <property type="entry name" value="ARGINASE_2"/>
    <property type="match status" value="1"/>
</dbReference>
<reference evidence="10 11" key="1">
    <citation type="submission" date="2019-09" db="EMBL/GenBank/DDBJ databases">
        <title>FDA dAtabase for Regulatory Grade micrObial Sequences (FDA-ARGOS): Supporting development and validation of Infectious Disease Dx tests.</title>
        <authorList>
            <person name="Sciortino C."/>
            <person name="Tallon L."/>
            <person name="Sadzewicz L."/>
            <person name="Vavikolanu K."/>
            <person name="Mehta A."/>
            <person name="Aluvathingal J."/>
            <person name="Nadendla S."/>
            <person name="Nandy P."/>
            <person name="Geyer C."/>
            <person name="Yan Y."/>
            <person name="Sichtig H."/>
        </authorList>
    </citation>
    <scope>NUCLEOTIDE SEQUENCE [LARGE SCALE GENOMIC DNA]</scope>
    <source>
        <strain evidence="10 11">FDAARGOS_640</strain>
    </source>
</reference>
<feature type="compositionally biased region" description="Polar residues" evidence="9">
    <location>
        <begin position="1"/>
        <end position="15"/>
    </location>
</feature>
<feature type="binding site" evidence="5">
    <location>
        <position position="183"/>
    </location>
    <ligand>
        <name>Mn(2+)</name>
        <dbReference type="ChEBI" id="CHEBI:29035"/>
        <label>2</label>
    </ligand>
</feature>
<comment type="similarity">
    <text evidence="5 7 8">Belongs to the arginase family.</text>
</comment>
<evidence type="ECO:0000256" key="3">
    <source>
        <dbReference type="ARBA" id="ARBA00022808"/>
    </source>
</evidence>
<comment type="catalytic activity">
    <reaction evidence="5">
        <text>N-formimidoyl-L-glutamate + H2O = formamide + L-glutamate</text>
        <dbReference type="Rhea" id="RHEA:22492"/>
        <dbReference type="ChEBI" id="CHEBI:15377"/>
        <dbReference type="ChEBI" id="CHEBI:16397"/>
        <dbReference type="ChEBI" id="CHEBI:29985"/>
        <dbReference type="ChEBI" id="CHEBI:58928"/>
        <dbReference type="EC" id="3.5.3.8"/>
    </reaction>
</comment>
<feature type="binding site" evidence="5">
    <location>
        <position position="137"/>
    </location>
    <ligand>
        <name>Mn(2+)</name>
        <dbReference type="ChEBI" id="CHEBI:29035"/>
        <label>1</label>
    </ligand>
</feature>
<dbReference type="SUPFAM" id="SSF52768">
    <property type="entry name" value="Arginase/deacetylase"/>
    <property type="match status" value="1"/>
</dbReference>
<dbReference type="GO" id="GO:0050415">
    <property type="term" value="F:formimidoylglutamase activity"/>
    <property type="evidence" value="ECO:0007669"/>
    <property type="project" value="UniProtKB-EC"/>
</dbReference>
<dbReference type="EMBL" id="CP044108">
    <property type="protein sequence ID" value="QEU11054.1"/>
    <property type="molecule type" value="Genomic_DNA"/>
</dbReference>
<dbReference type="Gene3D" id="3.40.800.10">
    <property type="entry name" value="Ureohydrolase domain"/>
    <property type="match status" value="1"/>
</dbReference>
<dbReference type="EC" id="3.5.3.8" evidence="5 6"/>
<gene>
    <name evidence="5 10" type="primary">hutG</name>
    <name evidence="10" type="ORF">FOB48_01190</name>
</gene>
<dbReference type="PANTHER" id="PTHR11358:SF35">
    <property type="entry name" value="FORMIMIDOYLGLUTAMASE"/>
    <property type="match status" value="1"/>
</dbReference>
<comment type="function">
    <text evidence="5">Catalyzes the conversion of N-formimidoyl-L-glutamate to L-glutamate and formamide.</text>
</comment>
<evidence type="ECO:0000256" key="4">
    <source>
        <dbReference type="ARBA" id="ARBA00023211"/>
    </source>
</evidence>
<organism evidence="10 11">
    <name type="scientific">Dermabacter vaginalis</name>
    <dbReference type="NCBI Taxonomy" id="1630135"/>
    <lineage>
        <taxon>Bacteria</taxon>
        <taxon>Bacillati</taxon>
        <taxon>Actinomycetota</taxon>
        <taxon>Actinomycetes</taxon>
        <taxon>Micrococcales</taxon>
        <taxon>Dermabacteraceae</taxon>
        <taxon>Dermabacter</taxon>
    </lineage>
</organism>
<feature type="binding site" evidence="5">
    <location>
        <position position="276"/>
    </location>
    <ligand>
        <name>Mn(2+)</name>
        <dbReference type="ChEBI" id="CHEBI:29035"/>
        <label>2</label>
    </ligand>
</feature>
<feature type="binding site" evidence="5">
    <location>
        <position position="274"/>
    </location>
    <ligand>
        <name>Mn(2+)</name>
        <dbReference type="ChEBI" id="CHEBI:29035"/>
        <label>2</label>
    </ligand>
</feature>
<keyword evidence="2 5" id="KW-0378">Hydrolase</keyword>
<feature type="binding site" evidence="5">
    <location>
        <position position="183"/>
    </location>
    <ligand>
        <name>Mn(2+)</name>
        <dbReference type="ChEBI" id="CHEBI:29035"/>
        <label>1</label>
    </ligand>
</feature>
<comment type="cofactor">
    <cofactor evidence="5">
        <name>Mn(2+)</name>
        <dbReference type="ChEBI" id="CHEBI:29035"/>
    </cofactor>
    <text evidence="5">Binds 2 manganese ions per subunit.</text>
</comment>
<evidence type="ECO:0000256" key="8">
    <source>
        <dbReference type="RuleBase" id="RU003684"/>
    </source>
</evidence>
<evidence type="ECO:0000313" key="11">
    <source>
        <dbReference type="Proteomes" id="UP000323865"/>
    </source>
</evidence>
<dbReference type="PANTHER" id="PTHR11358">
    <property type="entry name" value="ARGINASE/AGMATINASE"/>
    <property type="match status" value="1"/>
</dbReference>
<name>A0ABX6A2G5_9MICO</name>
<evidence type="ECO:0000256" key="6">
    <source>
        <dbReference type="NCBIfam" id="TIGR01227"/>
    </source>
</evidence>
<dbReference type="InterPro" id="IPR006035">
    <property type="entry name" value="Ureohydrolase"/>
</dbReference>
<evidence type="ECO:0000256" key="2">
    <source>
        <dbReference type="ARBA" id="ARBA00022801"/>
    </source>
</evidence>
<accession>A0ABX6A2G5</accession>
<evidence type="ECO:0000256" key="7">
    <source>
        <dbReference type="PROSITE-ProRule" id="PRU00742"/>
    </source>
</evidence>
<proteinExistence type="inferred from homology"/>
<evidence type="ECO:0000256" key="1">
    <source>
        <dbReference type="ARBA" id="ARBA00022723"/>
    </source>
</evidence>
<dbReference type="PROSITE" id="PS01053">
    <property type="entry name" value="ARGINASE_1"/>
    <property type="match status" value="1"/>
</dbReference>
<dbReference type="InterPro" id="IPR023696">
    <property type="entry name" value="Ureohydrolase_dom_sf"/>
</dbReference>
<feature type="binding site" evidence="5">
    <location>
        <position position="185"/>
    </location>
    <ligand>
        <name>Mn(2+)</name>
        <dbReference type="ChEBI" id="CHEBI:29035"/>
        <label>2</label>
    </ligand>
</feature>
<keyword evidence="3 5" id="KW-0369">Histidine metabolism</keyword>
<dbReference type="CDD" id="cd09988">
    <property type="entry name" value="Formimidoylglutamase"/>
    <property type="match status" value="1"/>
</dbReference>
<dbReference type="NCBIfam" id="TIGR01227">
    <property type="entry name" value="hutG"/>
    <property type="match status" value="1"/>
</dbReference>
<protein>
    <recommendedName>
        <fullName evidence="5 6">Formimidoylglutamase</fullName>
        <ecNumber evidence="5 6">3.5.3.8</ecNumber>
    </recommendedName>
    <alternativeName>
        <fullName evidence="5">Formiminoglutamase</fullName>
    </alternativeName>
    <alternativeName>
        <fullName evidence="5">Formiminoglutamate hydrolase</fullName>
    </alternativeName>
</protein>
<keyword evidence="11" id="KW-1185">Reference proteome</keyword>
<dbReference type="HAMAP" id="MF_00737">
    <property type="entry name" value="Formimidoylglutam"/>
    <property type="match status" value="1"/>
</dbReference>
<feature type="region of interest" description="Disordered" evidence="9">
    <location>
        <begin position="1"/>
        <end position="26"/>
    </location>
</feature>
<evidence type="ECO:0000256" key="9">
    <source>
        <dbReference type="SAM" id="MobiDB-lite"/>
    </source>
</evidence>
<feature type="binding site" evidence="5">
    <location>
        <position position="187"/>
    </location>
    <ligand>
        <name>Mn(2+)</name>
        <dbReference type="ChEBI" id="CHEBI:29035"/>
        <label>1</label>
    </ligand>
</feature>
<keyword evidence="1 5" id="KW-0479">Metal-binding</keyword>
<comment type="pathway">
    <text evidence="5">Amino-acid degradation; L-histidine degradation into L-glutamate; L-glutamate from N-formimidoyl-L-glutamate (hydrolase route): step 1/1.</text>
</comment>
<keyword evidence="4 5" id="KW-0464">Manganese</keyword>
<dbReference type="Proteomes" id="UP000323865">
    <property type="component" value="Chromosome"/>
</dbReference>
<dbReference type="RefSeq" id="WP_065248577.1">
    <property type="nucleotide sequence ID" value="NZ_CP012117.1"/>
</dbReference>
<evidence type="ECO:0000256" key="5">
    <source>
        <dbReference type="HAMAP-Rule" id="MF_00737"/>
    </source>
</evidence>
<feature type="binding site" evidence="5">
    <location>
        <position position="274"/>
    </location>
    <ligand>
        <name>Mn(2+)</name>
        <dbReference type="ChEBI" id="CHEBI:29035"/>
        <label>1</label>
    </ligand>
</feature>
<dbReference type="InterPro" id="IPR005923">
    <property type="entry name" value="HutG"/>
</dbReference>
<dbReference type="InterPro" id="IPR020855">
    <property type="entry name" value="Ureohydrolase_Mn_BS"/>
</dbReference>